<dbReference type="GO" id="GO:0006750">
    <property type="term" value="P:glutathione biosynthetic process"/>
    <property type="evidence" value="ECO:0007669"/>
    <property type="project" value="UniProtKB-UniPathway"/>
</dbReference>
<dbReference type="GO" id="GO:0005829">
    <property type="term" value="C:cytosol"/>
    <property type="evidence" value="ECO:0007669"/>
    <property type="project" value="TreeGrafter"/>
</dbReference>
<comment type="catalytic activity">
    <reaction evidence="7 9">
        <text>L-cysteine + L-glutamate + ATP = gamma-L-glutamyl-L-cysteine + ADP + phosphate + H(+)</text>
        <dbReference type="Rhea" id="RHEA:13285"/>
        <dbReference type="ChEBI" id="CHEBI:15378"/>
        <dbReference type="ChEBI" id="CHEBI:29985"/>
        <dbReference type="ChEBI" id="CHEBI:30616"/>
        <dbReference type="ChEBI" id="CHEBI:35235"/>
        <dbReference type="ChEBI" id="CHEBI:43474"/>
        <dbReference type="ChEBI" id="CHEBI:58173"/>
        <dbReference type="ChEBI" id="CHEBI:456216"/>
        <dbReference type="EC" id="6.3.2.2"/>
    </reaction>
</comment>
<dbReference type="InterPro" id="IPR014746">
    <property type="entry name" value="Gln_synth/guanido_kin_cat_dom"/>
</dbReference>
<gene>
    <name evidence="11" type="ORF">FD15_GL001659</name>
</gene>
<comment type="caution">
    <text evidence="11">The sequence shown here is derived from an EMBL/GenBank/DDBJ whole genome shotgun (WGS) entry which is preliminary data.</text>
</comment>
<organism evidence="11 12">
    <name type="scientific">Liquorilactobacillus sucicola DSM 21376 = JCM 15457</name>
    <dbReference type="NCBI Taxonomy" id="1423806"/>
    <lineage>
        <taxon>Bacteria</taxon>
        <taxon>Bacillati</taxon>
        <taxon>Bacillota</taxon>
        <taxon>Bacilli</taxon>
        <taxon>Lactobacillales</taxon>
        <taxon>Lactobacillaceae</taxon>
        <taxon>Liquorilactobacillus</taxon>
    </lineage>
</organism>
<dbReference type="eggNOG" id="COG2918">
    <property type="taxonomic scope" value="Bacteria"/>
</dbReference>
<dbReference type="Gene3D" id="3.30.590.20">
    <property type="match status" value="1"/>
</dbReference>
<dbReference type="GO" id="GO:0004357">
    <property type="term" value="F:glutamate-cysteine ligase activity"/>
    <property type="evidence" value="ECO:0007669"/>
    <property type="project" value="UniProtKB-EC"/>
</dbReference>
<evidence type="ECO:0000313" key="12">
    <source>
        <dbReference type="Proteomes" id="UP000050961"/>
    </source>
</evidence>
<dbReference type="PATRIC" id="fig|1423806.3.peg.1682"/>
<dbReference type="EMBL" id="AYZF01000017">
    <property type="protein sequence ID" value="KRN05116.1"/>
    <property type="molecule type" value="Genomic_DNA"/>
</dbReference>
<accession>A0A0R2DWT5</accession>
<dbReference type="STRING" id="1423806.FD15_GL001659"/>
<dbReference type="InterPro" id="IPR007370">
    <property type="entry name" value="Glu_cys_ligase"/>
</dbReference>
<feature type="domain" description="Glutamate--cysteine ligase" evidence="10">
    <location>
        <begin position="11"/>
        <end position="263"/>
    </location>
</feature>
<reference evidence="11 12" key="1">
    <citation type="journal article" date="2015" name="Genome Announc.">
        <title>Expanding the biotechnology potential of lactobacilli through comparative genomics of 213 strains and associated genera.</title>
        <authorList>
            <person name="Sun Z."/>
            <person name="Harris H.M."/>
            <person name="McCann A."/>
            <person name="Guo C."/>
            <person name="Argimon S."/>
            <person name="Zhang W."/>
            <person name="Yang X."/>
            <person name="Jeffery I.B."/>
            <person name="Cooney J.C."/>
            <person name="Kagawa T.F."/>
            <person name="Liu W."/>
            <person name="Song Y."/>
            <person name="Salvetti E."/>
            <person name="Wrobel A."/>
            <person name="Rasinkangas P."/>
            <person name="Parkhill J."/>
            <person name="Rea M.C."/>
            <person name="O'Sullivan O."/>
            <person name="Ritari J."/>
            <person name="Douillard F.P."/>
            <person name="Paul Ross R."/>
            <person name="Yang R."/>
            <person name="Briner A.E."/>
            <person name="Felis G.E."/>
            <person name="de Vos W.M."/>
            <person name="Barrangou R."/>
            <person name="Klaenhammer T.R."/>
            <person name="Caufield P.W."/>
            <person name="Cui Y."/>
            <person name="Zhang H."/>
            <person name="O'Toole P.W."/>
        </authorList>
    </citation>
    <scope>NUCLEOTIDE SEQUENCE [LARGE SCALE GENOMIC DNA]</scope>
    <source>
        <strain evidence="11 12">DSM 21376</strain>
    </source>
</reference>
<evidence type="ECO:0000256" key="7">
    <source>
        <dbReference type="ARBA" id="ARBA00048819"/>
    </source>
</evidence>
<dbReference type="PANTHER" id="PTHR38761">
    <property type="entry name" value="GLUTAMATE--CYSTEINE LIGASE"/>
    <property type="match status" value="1"/>
</dbReference>
<dbReference type="GO" id="GO:0046872">
    <property type="term" value="F:metal ion binding"/>
    <property type="evidence" value="ECO:0007669"/>
    <property type="project" value="TreeGrafter"/>
</dbReference>
<evidence type="ECO:0000256" key="9">
    <source>
        <dbReference type="RuleBase" id="RU004391"/>
    </source>
</evidence>
<keyword evidence="12" id="KW-1185">Reference proteome</keyword>
<protein>
    <recommendedName>
        <fullName evidence="2 9">Glutamate--cysteine ligase</fullName>
        <ecNumber evidence="2 9">6.3.2.2</ecNumber>
    </recommendedName>
</protein>
<evidence type="ECO:0000256" key="8">
    <source>
        <dbReference type="RuleBase" id="RU003544"/>
    </source>
</evidence>
<dbReference type="Pfam" id="PF04262">
    <property type="entry name" value="Glu_cys_ligase"/>
    <property type="match status" value="2"/>
</dbReference>
<evidence type="ECO:0000256" key="4">
    <source>
        <dbReference type="ARBA" id="ARBA00022684"/>
    </source>
</evidence>
<evidence type="ECO:0000256" key="5">
    <source>
        <dbReference type="ARBA" id="ARBA00022741"/>
    </source>
</evidence>
<evidence type="ECO:0000313" key="11">
    <source>
        <dbReference type="EMBL" id="KRN05116.1"/>
    </source>
</evidence>
<dbReference type="Proteomes" id="UP000050961">
    <property type="component" value="Unassembled WGS sequence"/>
</dbReference>
<keyword evidence="6" id="KW-0067">ATP-binding</keyword>
<dbReference type="PANTHER" id="PTHR38761:SF1">
    <property type="entry name" value="GLUTAMATE--CYSTEINE LIGASE"/>
    <property type="match status" value="1"/>
</dbReference>
<evidence type="ECO:0000256" key="3">
    <source>
        <dbReference type="ARBA" id="ARBA00022598"/>
    </source>
</evidence>
<feature type="domain" description="Glutamate--cysteine ligase" evidence="10">
    <location>
        <begin position="268"/>
        <end position="345"/>
    </location>
</feature>
<keyword evidence="4 8" id="KW-0317">Glutathione biosynthesis</keyword>
<dbReference type="InterPro" id="IPR006334">
    <property type="entry name" value="Glut_cys_ligase"/>
</dbReference>
<name>A0A0R2DWT5_9LACO</name>
<keyword evidence="5" id="KW-0547">Nucleotide-binding</keyword>
<evidence type="ECO:0000259" key="10">
    <source>
        <dbReference type="Pfam" id="PF04262"/>
    </source>
</evidence>
<dbReference type="UniPathway" id="UPA00142">
    <property type="reaction ID" value="UER00209"/>
</dbReference>
<dbReference type="AlphaFoldDB" id="A0A0R2DWT5"/>
<evidence type="ECO:0000256" key="6">
    <source>
        <dbReference type="ARBA" id="ARBA00022840"/>
    </source>
</evidence>
<evidence type="ECO:0000256" key="1">
    <source>
        <dbReference type="ARBA" id="ARBA00005006"/>
    </source>
</evidence>
<dbReference type="GO" id="GO:0005524">
    <property type="term" value="F:ATP binding"/>
    <property type="evidence" value="ECO:0007669"/>
    <property type="project" value="UniProtKB-KW"/>
</dbReference>
<comment type="similarity">
    <text evidence="8">Belongs to the glutamate--cysteine ligase type 1 family.</text>
</comment>
<dbReference type="SUPFAM" id="SSF55931">
    <property type="entry name" value="Glutamine synthetase/guanido kinase"/>
    <property type="match status" value="1"/>
</dbReference>
<keyword evidence="3 8" id="KW-0436">Ligase</keyword>
<sequence length="509" mass="58852">MHGMLDNLLDFIRKDGLSKQLEHSFLGIEVEEHRIDRKGRLSRNPHPQKLGSRDYHPYLQSDFAESQSEIITDPLSSVEDVMQQLNTLQTVLAYSLQNDDRIWPFSMPPALDESDRHFIAKHFDRPAYKEYRDYLIEKYGVARKIITGVHVNYSIPDSFFAHLYQHYQHDFESLTSFKNMLYFRITQNFVLHRWLLTYLFGASPIPEAGFFADASDPCWTHPVRSIRNSRFGYVNDSADHVNVTLYSSFDSFVSGIETAVEDHHLFGPAEFYGPVRLRGQERLNEYRSKGISYLEFRVFDNDPFSANGISRDTLVFLKIFLLYLLLAPVDEQNIEDKLKEAFDENDRVALERPDKPTFKQREGIVILEKMTKLVKDVGVADHDIFTVLQKFTDILAHPQLTPAARLLPFVNDGSLREKGVEIASAHKKAMIKSDALLPSLSNFAHQTQTLIFKSVELGIRYTVRKSQSNKEVVNLTSGEITRKLKLEDYKEITLDNSEKYLRELFPTLK</sequence>
<evidence type="ECO:0000256" key="2">
    <source>
        <dbReference type="ARBA" id="ARBA00012220"/>
    </source>
</evidence>
<comment type="pathway">
    <text evidence="1 9">Sulfur metabolism; glutathione biosynthesis; glutathione from L-cysteine and L-glutamate: step 1/2.</text>
</comment>
<dbReference type="EC" id="6.3.2.2" evidence="2 9"/>
<proteinExistence type="inferred from homology"/>